<dbReference type="PRINTS" id="PR00153">
    <property type="entry name" value="CSAPPISMRASE"/>
</dbReference>
<dbReference type="EMBL" id="CALTRL010001429">
    <property type="protein sequence ID" value="CAH7672468.1"/>
    <property type="molecule type" value="Genomic_DNA"/>
</dbReference>
<feature type="domain" description="PPIase cyclophilin-type" evidence="5">
    <location>
        <begin position="1"/>
        <end position="108"/>
    </location>
</feature>
<dbReference type="GO" id="GO:0006457">
    <property type="term" value="P:protein folding"/>
    <property type="evidence" value="ECO:0007669"/>
    <property type="project" value="InterPro"/>
</dbReference>
<proteinExistence type="inferred from homology"/>
<organism evidence="6 7">
    <name type="scientific">Phakopsora pachyrhizi</name>
    <name type="common">Asian soybean rust disease fungus</name>
    <dbReference type="NCBI Taxonomy" id="170000"/>
    <lineage>
        <taxon>Eukaryota</taxon>
        <taxon>Fungi</taxon>
        <taxon>Dikarya</taxon>
        <taxon>Basidiomycota</taxon>
        <taxon>Pucciniomycotina</taxon>
        <taxon>Pucciniomycetes</taxon>
        <taxon>Pucciniales</taxon>
        <taxon>Phakopsoraceae</taxon>
        <taxon>Phakopsora</taxon>
    </lineage>
</organism>
<dbReference type="Gene3D" id="2.40.100.10">
    <property type="entry name" value="Cyclophilin-like"/>
    <property type="match status" value="2"/>
</dbReference>
<name>A0AAV0AUC9_PHAPC</name>
<dbReference type="PANTHER" id="PTHR11071:SF561">
    <property type="entry name" value="PEPTIDYL-PROLYL CIS-TRANS ISOMERASE D-RELATED"/>
    <property type="match status" value="1"/>
</dbReference>
<accession>A0AAV0AUC9</accession>
<comment type="similarity">
    <text evidence="4">Belongs to the cyclophilin-type PPIase family.</text>
</comment>
<evidence type="ECO:0000256" key="1">
    <source>
        <dbReference type="ARBA" id="ARBA00000971"/>
    </source>
</evidence>
<dbReference type="Pfam" id="PF00160">
    <property type="entry name" value="Pro_isomerase"/>
    <property type="match status" value="2"/>
</dbReference>
<evidence type="ECO:0000259" key="5">
    <source>
        <dbReference type="PROSITE" id="PS50072"/>
    </source>
</evidence>
<protein>
    <recommendedName>
        <fullName evidence="4">Peptidyl-prolyl cis-trans isomerase</fullName>
        <shortName evidence="4">PPIase</shortName>
        <ecNumber evidence="4">5.2.1.8</ecNumber>
    </recommendedName>
</protein>
<dbReference type="PROSITE" id="PS50072">
    <property type="entry name" value="CSA_PPIASE_2"/>
    <property type="match status" value="1"/>
</dbReference>
<dbReference type="GO" id="GO:0003755">
    <property type="term" value="F:peptidyl-prolyl cis-trans isomerase activity"/>
    <property type="evidence" value="ECO:0007669"/>
    <property type="project" value="UniProtKB-UniRule"/>
</dbReference>
<comment type="caution">
    <text evidence="6">The sequence shown here is derived from an EMBL/GenBank/DDBJ whole genome shotgun (WGS) entry which is preliminary data.</text>
</comment>
<gene>
    <name evidence="6" type="ORF">PPACK8108_LOCUS7281</name>
</gene>
<keyword evidence="3 4" id="KW-0413">Isomerase</keyword>
<comment type="function">
    <text evidence="4">PPIases accelerate the folding of proteins. It catalyzes the cis-trans isomerization of proline imidic peptide bonds in oligopeptides.</text>
</comment>
<evidence type="ECO:0000313" key="6">
    <source>
        <dbReference type="EMBL" id="CAH7672468.1"/>
    </source>
</evidence>
<dbReference type="GO" id="GO:0005737">
    <property type="term" value="C:cytoplasm"/>
    <property type="evidence" value="ECO:0007669"/>
    <property type="project" value="TreeGrafter"/>
</dbReference>
<dbReference type="InterPro" id="IPR029000">
    <property type="entry name" value="Cyclophilin-like_dom_sf"/>
</dbReference>
<evidence type="ECO:0000256" key="4">
    <source>
        <dbReference type="RuleBase" id="RU363019"/>
    </source>
</evidence>
<sequence length="108" mass="11914">FDIKTKDKHLGQIVFKLYNDVVPKTTKNFCQLCLGPPGQGYKNSFFHRIIPQFLLQGGDFTAGNGTGGVSIMANAGPNTNGSQFFITTVETKWLNGKHVVFWQKSSGM</sequence>
<feature type="non-terminal residue" evidence="6">
    <location>
        <position position="1"/>
    </location>
</feature>
<reference evidence="6" key="1">
    <citation type="submission" date="2022-06" db="EMBL/GenBank/DDBJ databases">
        <authorList>
            <consortium name="SYNGENTA / RWTH Aachen University"/>
        </authorList>
    </citation>
    <scope>NUCLEOTIDE SEQUENCE</scope>
</reference>
<dbReference type="SUPFAM" id="SSF50891">
    <property type="entry name" value="Cyclophilin-like"/>
    <property type="match status" value="1"/>
</dbReference>
<dbReference type="EC" id="5.2.1.8" evidence="4"/>
<dbReference type="Proteomes" id="UP001153365">
    <property type="component" value="Unassembled WGS sequence"/>
</dbReference>
<dbReference type="PANTHER" id="PTHR11071">
    <property type="entry name" value="PEPTIDYL-PROLYL CIS-TRANS ISOMERASE"/>
    <property type="match status" value="1"/>
</dbReference>
<dbReference type="GO" id="GO:0016018">
    <property type="term" value="F:cyclosporin A binding"/>
    <property type="evidence" value="ECO:0007669"/>
    <property type="project" value="TreeGrafter"/>
</dbReference>
<keyword evidence="7" id="KW-1185">Reference proteome</keyword>
<evidence type="ECO:0000256" key="3">
    <source>
        <dbReference type="ARBA" id="ARBA00023235"/>
    </source>
</evidence>
<dbReference type="InterPro" id="IPR020892">
    <property type="entry name" value="Cyclophilin-type_PPIase_CS"/>
</dbReference>
<evidence type="ECO:0000256" key="2">
    <source>
        <dbReference type="ARBA" id="ARBA00023110"/>
    </source>
</evidence>
<dbReference type="AlphaFoldDB" id="A0AAV0AUC9"/>
<keyword evidence="2 4" id="KW-0697">Rotamase</keyword>
<comment type="catalytic activity">
    <reaction evidence="1 4">
        <text>[protein]-peptidylproline (omega=180) = [protein]-peptidylproline (omega=0)</text>
        <dbReference type="Rhea" id="RHEA:16237"/>
        <dbReference type="Rhea" id="RHEA-COMP:10747"/>
        <dbReference type="Rhea" id="RHEA-COMP:10748"/>
        <dbReference type="ChEBI" id="CHEBI:83833"/>
        <dbReference type="ChEBI" id="CHEBI:83834"/>
        <dbReference type="EC" id="5.2.1.8"/>
    </reaction>
</comment>
<dbReference type="InterPro" id="IPR002130">
    <property type="entry name" value="Cyclophilin-type_PPIase_dom"/>
</dbReference>
<evidence type="ECO:0000313" key="7">
    <source>
        <dbReference type="Proteomes" id="UP001153365"/>
    </source>
</evidence>
<dbReference type="PROSITE" id="PS00170">
    <property type="entry name" value="CSA_PPIASE_1"/>
    <property type="match status" value="1"/>
</dbReference>